<reference evidence="2 3" key="1">
    <citation type="submission" date="2019-04" db="EMBL/GenBank/DDBJ databases">
        <title>An improved genome assembly and genetic linkage map for asparagus bean, Vigna unguiculata ssp. sesquipedialis.</title>
        <authorList>
            <person name="Xia Q."/>
            <person name="Zhang R."/>
            <person name="Dong Y."/>
        </authorList>
    </citation>
    <scope>NUCLEOTIDE SEQUENCE [LARGE SCALE GENOMIC DNA]</scope>
    <source>
        <tissue evidence="2">Leaf</tissue>
    </source>
</reference>
<feature type="compositionally biased region" description="Low complexity" evidence="1">
    <location>
        <begin position="1"/>
        <end position="22"/>
    </location>
</feature>
<evidence type="ECO:0000256" key="1">
    <source>
        <dbReference type="SAM" id="MobiDB-lite"/>
    </source>
</evidence>
<protein>
    <submittedName>
        <fullName evidence="2">Uncharacterized protein</fullName>
    </submittedName>
</protein>
<proteinExistence type="predicted"/>
<name>A0A4D6L1K5_VIGUN</name>
<organism evidence="2 3">
    <name type="scientific">Vigna unguiculata</name>
    <name type="common">Cowpea</name>
    <dbReference type="NCBI Taxonomy" id="3917"/>
    <lineage>
        <taxon>Eukaryota</taxon>
        <taxon>Viridiplantae</taxon>
        <taxon>Streptophyta</taxon>
        <taxon>Embryophyta</taxon>
        <taxon>Tracheophyta</taxon>
        <taxon>Spermatophyta</taxon>
        <taxon>Magnoliopsida</taxon>
        <taxon>eudicotyledons</taxon>
        <taxon>Gunneridae</taxon>
        <taxon>Pentapetalae</taxon>
        <taxon>rosids</taxon>
        <taxon>fabids</taxon>
        <taxon>Fabales</taxon>
        <taxon>Fabaceae</taxon>
        <taxon>Papilionoideae</taxon>
        <taxon>50 kb inversion clade</taxon>
        <taxon>NPAAA clade</taxon>
        <taxon>indigoferoid/millettioid clade</taxon>
        <taxon>Phaseoleae</taxon>
        <taxon>Vigna</taxon>
    </lineage>
</organism>
<evidence type="ECO:0000313" key="3">
    <source>
        <dbReference type="Proteomes" id="UP000501690"/>
    </source>
</evidence>
<dbReference type="AlphaFoldDB" id="A0A4D6L1K5"/>
<dbReference type="Proteomes" id="UP000501690">
    <property type="component" value="Linkage Group LG2"/>
</dbReference>
<evidence type="ECO:0000313" key="2">
    <source>
        <dbReference type="EMBL" id="QCD82354.1"/>
    </source>
</evidence>
<feature type="region of interest" description="Disordered" evidence="1">
    <location>
        <begin position="1"/>
        <end position="79"/>
    </location>
</feature>
<keyword evidence="3" id="KW-1185">Reference proteome</keyword>
<sequence>MATTHLLVLQRTSSRSSLTSPSHIANQSRPPLRNAATIDACNINNPYHHHDNESKQRTTSPRATMSRHRHSLDSRCTSKNNTTSMAATLSLFSATRTRADLLTNTIFITVSLTSPKKKTEVQPWQPRASVGSRGAVVITSSICKNPNFGERKCIATCQFLNGQSNGEMFKDWSNEERFNCKY</sequence>
<accession>A0A4D6L1K5</accession>
<gene>
    <name evidence="2" type="ORF">DEO72_LG2g2690</name>
</gene>
<dbReference type="EMBL" id="CP039346">
    <property type="protein sequence ID" value="QCD82354.1"/>
    <property type="molecule type" value="Genomic_DNA"/>
</dbReference>